<sequence length="210" mass="22313">MSKIRKVHHVAAYLAGSVTQLDTESVGGGTRAMRLEAREEAGGGVAGGSEKGKTSEAHLVRVKVTYAISKGISWNEKRRDSCPESGIREPIELPVADVVVIEPRVVVNDEDTVERIGEEMYGDMLIGGVRVKGNMGQAGCRLRSPELDSRTGSVHSSLMLSSGSSAVSMSLLRTSTGRQMALVVASGHSTLVLSGFRCGALRLVSIDDFK</sequence>
<keyword evidence="2" id="KW-1185">Reference proteome</keyword>
<reference evidence="2" key="1">
    <citation type="journal article" date="2018" name="Nat. Microbiol.">
        <title>Leveraging single-cell genomics to expand the fungal tree of life.</title>
        <authorList>
            <person name="Ahrendt S.R."/>
            <person name="Quandt C.A."/>
            <person name="Ciobanu D."/>
            <person name="Clum A."/>
            <person name="Salamov A."/>
            <person name="Andreopoulos B."/>
            <person name="Cheng J.F."/>
            <person name="Woyke T."/>
            <person name="Pelin A."/>
            <person name="Henrissat B."/>
            <person name="Reynolds N.K."/>
            <person name="Benny G.L."/>
            <person name="Smith M.E."/>
            <person name="James T.Y."/>
            <person name="Grigoriev I.V."/>
        </authorList>
    </citation>
    <scope>NUCLEOTIDE SEQUENCE [LARGE SCALE GENOMIC DNA]</scope>
</reference>
<dbReference type="EMBL" id="KZ993969">
    <property type="protein sequence ID" value="RKO94218.1"/>
    <property type="molecule type" value="Genomic_DNA"/>
</dbReference>
<evidence type="ECO:0000313" key="2">
    <source>
        <dbReference type="Proteomes" id="UP000269721"/>
    </source>
</evidence>
<proteinExistence type="predicted"/>
<gene>
    <name evidence="1" type="ORF">BDK51DRAFT_41284</name>
</gene>
<organism evidence="1 2">
    <name type="scientific">Blyttiomyces helicus</name>
    <dbReference type="NCBI Taxonomy" id="388810"/>
    <lineage>
        <taxon>Eukaryota</taxon>
        <taxon>Fungi</taxon>
        <taxon>Fungi incertae sedis</taxon>
        <taxon>Chytridiomycota</taxon>
        <taxon>Chytridiomycota incertae sedis</taxon>
        <taxon>Chytridiomycetes</taxon>
        <taxon>Chytridiomycetes incertae sedis</taxon>
        <taxon>Blyttiomyces</taxon>
    </lineage>
</organism>
<dbReference type="Proteomes" id="UP000269721">
    <property type="component" value="Unassembled WGS sequence"/>
</dbReference>
<dbReference type="AlphaFoldDB" id="A0A4P9WQV8"/>
<name>A0A4P9WQV8_9FUNG</name>
<protein>
    <submittedName>
        <fullName evidence="1">Uncharacterized protein</fullName>
    </submittedName>
</protein>
<evidence type="ECO:0000313" key="1">
    <source>
        <dbReference type="EMBL" id="RKO94218.1"/>
    </source>
</evidence>
<accession>A0A4P9WQV8</accession>